<evidence type="ECO:0000256" key="1">
    <source>
        <dbReference type="SAM" id="Phobius"/>
    </source>
</evidence>
<dbReference type="EMBL" id="CP159290">
    <property type="protein sequence ID" value="XCH30248.1"/>
    <property type="molecule type" value="Genomic_DNA"/>
</dbReference>
<accession>A0AAU8G076</accession>
<keyword evidence="1" id="KW-0472">Membrane</keyword>
<proteinExistence type="predicted"/>
<dbReference type="RefSeq" id="WP_353708223.1">
    <property type="nucleotide sequence ID" value="NZ_CP159290.1"/>
</dbReference>
<protein>
    <recommendedName>
        <fullName evidence="3">ABC3 transporter permease protein domain-containing protein</fullName>
    </recommendedName>
</protein>
<evidence type="ECO:0008006" key="3">
    <source>
        <dbReference type="Google" id="ProtNLM"/>
    </source>
</evidence>
<dbReference type="AlphaFoldDB" id="A0AAU8G076"/>
<gene>
    <name evidence="2" type="ORF">ABRQ22_00685</name>
</gene>
<feature type="transmembrane region" description="Helical" evidence="1">
    <location>
        <begin position="314"/>
        <end position="341"/>
    </location>
</feature>
<sequence>MRLRSILREAWRNASTGTARCVTLALVLIGLVVTATVAEISTVATLEQQAADFRAAGGSVLTISAPGRVDGARCESLRDLPGVHAAGALTVRPDEPVAAVALPGAPMPAADASPGFPAVVGATTDGGPGLILTDDAVATLGLELGDRLSATTGTSRLAGTYAYPRDGRRDGYGYLAVSVTGYRAPFDECWVEAWPMTTELNPLLFTVLRPGGDADDVPQVQQLNSMLGSGLDGAGLFHERVTRFGGLLVGLIAAAVALVTVRARRVELATALHDGMRRRDLWTIVSLESVLWTAPAVAVGMSLSLAWFGRDGDLLVGAILGARVTLSVLAGAVAGVAVALATTREKDLFAYAKDR</sequence>
<keyword evidence="1" id="KW-0812">Transmembrane</keyword>
<keyword evidence="1" id="KW-1133">Transmembrane helix</keyword>
<evidence type="ECO:0000313" key="2">
    <source>
        <dbReference type="EMBL" id="XCH30248.1"/>
    </source>
</evidence>
<reference evidence="2" key="1">
    <citation type="submission" date="2024-06" db="EMBL/GenBank/DDBJ databases">
        <title>Complete genome sequence of the cellulolytic actinobacterium, Cellulosimicrobium ES-005.</title>
        <authorList>
            <person name="Matthews C.T."/>
            <person name="Underwood K.D."/>
            <person name="Ghanchi K.M."/>
            <person name="Fields S.D."/>
            <person name="Gardner S.G."/>
        </authorList>
    </citation>
    <scope>NUCLEOTIDE SEQUENCE</scope>
    <source>
        <strain evidence="2">ES-005</strain>
    </source>
</reference>
<feature type="transmembrane region" description="Helical" evidence="1">
    <location>
        <begin position="244"/>
        <end position="261"/>
    </location>
</feature>
<name>A0AAU8G076_9MICO</name>
<feature type="transmembrane region" description="Helical" evidence="1">
    <location>
        <begin position="281"/>
        <end position="308"/>
    </location>
</feature>
<organism evidence="2">
    <name type="scientific">Cellulosimicrobium sp. ES-005</name>
    <dbReference type="NCBI Taxonomy" id="3163031"/>
    <lineage>
        <taxon>Bacteria</taxon>
        <taxon>Bacillati</taxon>
        <taxon>Actinomycetota</taxon>
        <taxon>Actinomycetes</taxon>
        <taxon>Micrococcales</taxon>
        <taxon>Promicromonosporaceae</taxon>
        <taxon>Cellulosimicrobium</taxon>
    </lineage>
</organism>